<protein>
    <submittedName>
        <fullName evidence="6">Putative aspartic-type endopeptidase opsB</fullName>
    </submittedName>
</protein>
<dbReference type="EMBL" id="LGSR01000011">
    <property type="protein sequence ID" value="KOS21279.1"/>
    <property type="molecule type" value="Genomic_DNA"/>
</dbReference>
<dbReference type="PANTHER" id="PTHR47966">
    <property type="entry name" value="BETA-SITE APP-CLEAVING ENZYME, ISOFORM A-RELATED"/>
    <property type="match status" value="1"/>
</dbReference>
<comment type="caution">
    <text evidence="6">The sequence shown here is derived from an EMBL/GenBank/DDBJ whole genome shotgun (WGS) entry which is preliminary data.</text>
</comment>
<dbReference type="Pfam" id="PF00026">
    <property type="entry name" value="Asp"/>
    <property type="match status" value="1"/>
</dbReference>
<feature type="region of interest" description="Disordered" evidence="4">
    <location>
        <begin position="620"/>
        <end position="639"/>
    </location>
</feature>
<evidence type="ECO:0000259" key="5">
    <source>
        <dbReference type="PROSITE" id="PS51767"/>
    </source>
</evidence>
<organism evidence="6 7">
    <name type="scientific">Escovopsis weberi</name>
    <dbReference type="NCBI Taxonomy" id="150374"/>
    <lineage>
        <taxon>Eukaryota</taxon>
        <taxon>Fungi</taxon>
        <taxon>Dikarya</taxon>
        <taxon>Ascomycota</taxon>
        <taxon>Pezizomycotina</taxon>
        <taxon>Sordariomycetes</taxon>
        <taxon>Hypocreomycetidae</taxon>
        <taxon>Hypocreales</taxon>
        <taxon>Hypocreaceae</taxon>
        <taxon>Escovopsis</taxon>
    </lineage>
</organism>
<keyword evidence="7" id="KW-1185">Reference proteome</keyword>
<feature type="domain" description="Peptidase A1" evidence="5">
    <location>
        <begin position="65"/>
        <end position="380"/>
    </location>
</feature>
<dbReference type="AlphaFoldDB" id="A0A0N0RTV6"/>
<reference evidence="6 7" key="1">
    <citation type="submission" date="2015-07" db="EMBL/GenBank/DDBJ databases">
        <title>The genome of the fungus Escovopsis weberi, a specialized disease agent of ant agriculture.</title>
        <authorList>
            <person name="de Man T.J."/>
            <person name="Stajich J.E."/>
            <person name="Kubicek C.P."/>
            <person name="Chenthamara K."/>
            <person name="Atanasova L."/>
            <person name="Druzhinina I.S."/>
            <person name="Birnbaum S."/>
            <person name="Barribeau S.M."/>
            <person name="Teiling C."/>
            <person name="Suen G."/>
            <person name="Currie C."/>
            <person name="Gerardo N.M."/>
        </authorList>
    </citation>
    <scope>NUCLEOTIDE SEQUENCE [LARGE SCALE GENOMIC DNA]</scope>
</reference>
<accession>A0A0N0RTV6</accession>
<keyword evidence="3" id="KW-1015">Disulfide bond</keyword>
<dbReference type="GO" id="GO:0004190">
    <property type="term" value="F:aspartic-type endopeptidase activity"/>
    <property type="evidence" value="ECO:0007669"/>
    <property type="project" value="InterPro"/>
</dbReference>
<sequence length="708" mass="73319">MRYSSSLAILPLAAHALQSPDDNNFLQTDGISRYPITVSGGAPNKGLHKRQSEAFLTPRKSGFFYTIDIGIGTPPQHVSVNFDTGSSELWVNPVCGKSTDKAFCEGFGRYNESKTFVDAKAPGGVKYGTGFVDFEYGYDYIQIGTAKIRQQLFGVATDSEFASVGILGAGPSLEGWTSPYPFVIDTMAQQGLIQSRAFSLDIREFGSSRGSVIFGGIDTKKFSGPLEKRPIIPAKESPDGYTRYWVYLDGISLHTEDGYDVSVFNKTNGQPVLLDSGYTISALPGPIFNEILDAFPSAKEDGTTGEYFVDCKVAKSEGSINFQFGKTLIKVAYVDFIWHLDDGTCKLGVFKDDEFPVLGDTFMRAAYIVYDWDNQNIHLANNEDCGSNLVPIGKGPDAVPSVVGECGAPSATSSKPPLTTAPPLRTTPLTTATASATGASGAVSSGTASIGTNMIQSTGPQSHGPLATGFLGATGGDAGSHATSGLWSNSTVAPTLTSTVTTSVVHTVTSCPPSVTDCPLGSVTTEVITSYITYCPVTAGGLTATPSQFEETTATYTIPRTYTCSKGLVTCASQSPVHVITVSPIVTQPTPVGIPHCTSCGIDGAPPTTTTATAPIQTAPTSSAAQTTVPTSSSVPAVPTVTRAPSSGLTTVISPCSTCGFAPGAPAPAPAPAPTQGGSPPGAPVSGASDLGMPGLAVLLVGAVFAFL</sequence>
<feature type="disulfide bond" evidence="3">
    <location>
        <begin position="311"/>
        <end position="345"/>
    </location>
</feature>
<dbReference type="SUPFAM" id="SSF50630">
    <property type="entry name" value="Acid proteases"/>
    <property type="match status" value="1"/>
</dbReference>
<feature type="active site" evidence="2">
    <location>
        <position position="83"/>
    </location>
</feature>
<feature type="compositionally biased region" description="Low complexity" evidence="4">
    <location>
        <begin position="674"/>
        <end position="686"/>
    </location>
</feature>
<evidence type="ECO:0000256" key="2">
    <source>
        <dbReference type="PIRSR" id="PIRSR601461-1"/>
    </source>
</evidence>
<feature type="active site" evidence="2">
    <location>
        <position position="275"/>
    </location>
</feature>
<dbReference type="OrthoDB" id="771136at2759"/>
<dbReference type="Proteomes" id="UP000053831">
    <property type="component" value="Unassembled WGS sequence"/>
</dbReference>
<proteinExistence type="inferred from homology"/>
<evidence type="ECO:0000256" key="1">
    <source>
        <dbReference type="ARBA" id="ARBA00007447"/>
    </source>
</evidence>
<dbReference type="STRING" id="150374.A0A0N0RTV6"/>
<dbReference type="PRINTS" id="PR00792">
    <property type="entry name" value="PEPSIN"/>
</dbReference>
<dbReference type="Gene3D" id="2.40.70.10">
    <property type="entry name" value="Acid Proteases"/>
    <property type="match status" value="2"/>
</dbReference>
<dbReference type="PROSITE" id="PS51767">
    <property type="entry name" value="PEPTIDASE_A1"/>
    <property type="match status" value="1"/>
</dbReference>
<gene>
    <name evidence="6" type="ORF">ESCO_006697</name>
</gene>
<comment type="similarity">
    <text evidence="1">Belongs to the peptidase A1 family.</text>
</comment>
<dbReference type="InterPro" id="IPR001461">
    <property type="entry name" value="Aspartic_peptidase_A1"/>
</dbReference>
<evidence type="ECO:0000256" key="4">
    <source>
        <dbReference type="SAM" id="MobiDB-lite"/>
    </source>
</evidence>
<evidence type="ECO:0000313" key="6">
    <source>
        <dbReference type="EMBL" id="KOS21279.1"/>
    </source>
</evidence>
<name>A0A0N0RTV6_ESCWE</name>
<evidence type="ECO:0000313" key="7">
    <source>
        <dbReference type="Proteomes" id="UP000053831"/>
    </source>
</evidence>
<feature type="region of interest" description="Disordered" evidence="4">
    <location>
        <begin position="667"/>
        <end position="686"/>
    </location>
</feature>
<dbReference type="InterPro" id="IPR033121">
    <property type="entry name" value="PEPTIDASE_A1"/>
</dbReference>
<dbReference type="GO" id="GO:0006508">
    <property type="term" value="P:proteolysis"/>
    <property type="evidence" value="ECO:0007669"/>
    <property type="project" value="InterPro"/>
</dbReference>
<dbReference type="InterPro" id="IPR021109">
    <property type="entry name" value="Peptidase_aspartic_dom_sf"/>
</dbReference>
<dbReference type="PANTHER" id="PTHR47966:SF65">
    <property type="entry name" value="ASPARTIC-TYPE ENDOPEPTIDASE"/>
    <property type="match status" value="1"/>
</dbReference>
<evidence type="ECO:0000256" key="3">
    <source>
        <dbReference type="PIRSR" id="PIRSR601461-2"/>
    </source>
</evidence>